<evidence type="ECO:0000313" key="3">
    <source>
        <dbReference type="Proteomes" id="UP000693946"/>
    </source>
</evidence>
<dbReference type="Proteomes" id="UP000693946">
    <property type="component" value="Linkage Group LG9"/>
</dbReference>
<dbReference type="EMBL" id="JAGKHQ010000021">
    <property type="protein sequence ID" value="KAG7476213.1"/>
    <property type="molecule type" value="Genomic_DNA"/>
</dbReference>
<accession>A0AAV6PXL7</accession>
<proteinExistence type="predicted"/>
<protein>
    <submittedName>
        <fullName evidence="2">Uncharacterized protein</fullName>
    </submittedName>
</protein>
<reference evidence="2 3" key="1">
    <citation type="journal article" date="2021" name="Sci. Rep.">
        <title>Chromosome anchoring in Senegalese sole (Solea senegalensis) reveals sex-associated markers and genome rearrangements in flatfish.</title>
        <authorList>
            <person name="Guerrero-Cozar I."/>
            <person name="Gomez-Garrido J."/>
            <person name="Berbel C."/>
            <person name="Martinez-Blanch J.F."/>
            <person name="Alioto T."/>
            <person name="Claros M.G."/>
            <person name="Gagnaire P.A."/>
            <person name="Manchado M."/>
        </authorList>
    </citation>
    <scope>NUCLEOTIDE SEQUENCE [LARGE SCALE GENOMIC DNA]</scope>
    <source>
        <strain evidence="2">Sse05_10M</strain>
    </source>
</reference>
<evidence type="ECO:0000256" key="1">
    <source>
        <dbReference type="SAM" id="MobiDB-lite"/>
    </source>
</evidence>
<comment type="caution">
    <text evidence="2">The sequence shown here is derived from an EMBL/GenBank/DDBJ whole genome shotgun (WGS) entry which is preliminary data.</text>
</comment>
<dbReference type="AlphaFoldDB" id="A0AAV6PXL7"/>
<name>A0AAV6PXL7_SOLSE</name>
<evidence type="ECO:0000313" key="2">
    <source>
        <dbReference type="EMBL" id="KAG7476213.1"/>
    </source>
</evidence>
<sequence>MNRNRVTTVQRLFTTRVLSRTSQRSRYRKASSSAPVTAGAAREREREREREG</sequence>
<gene>
    <name evidence="2" type="ORF">JOB18_049069</name>
</gene>
<feature type="region of interest" description="Disordered" evidence="1">
    <location>
        <begin position="17"/>
        <end position="52"/>
    </location>
</feature>
<feature type="compositionally biased region" description="Basic and acidic residues" evidence="1">
    <location>
        <begin position="41"/>
        <end position="52"/>
    </location>
</feature>
<organism evidence="2 3">
    <name type="scientific">Solea senegalensis</name>
    <name type="common">Senegalese sole</name>
    <dbReference type="NCBI Taxonomy" id="28829"/>
    <lineage>
        <taxon>Eukaryota</taxon>
        <taxon>Metazoa</taxon>
        <taxon>Chordata</taxon>
        <taxon>Craniata</taxon>
        <taxon>Vertebrata</taxon>
        <taxon>Euteleostomi</taxon>
        <taxon>Actinopterygii</taxon>
        <taxon>Neopterygii</taxon>
        <taxon>Teleostei</taxon>
        <taxon>Neoteleostei</taxon>
        <taxon>Acanthomorphata</taxon>
        <taxon>Carangaria</taxon>
        <taxon>Pleuronectiformes</taxon>
        <taxon>Pleuronectoidei</taxon>
        <taxon>Soleidae</taxon>
        <taxon>Solea</taxon>
    </lineage>
</organism>
<keyword evidence="3" id="KW-1185">Reference proteome</keyword>